<protein>
    <recommendedName>
        <fullName evidence="1">Xylose isomerase-like TIM barrel domain-containing protein</fullName>
    </recommendedName>
</protein>
<dbReference type="Proteomes" id="UP000323521">
    <property type="component" value="Chromosome"/>
</dbReference>
<dbReference type="InterPro" id="IPR013022">
    <property type="entry name" value="Xyl_isomerase-like_TIM-brl"/>
</dbReference>
<evidence type="ECO:0000313" key="2">
    <source>
        <dbReference type="EMBL" id="ATW27587.1"/>
    </source>
</evidence>
<dbReference type="Pfam" id="PF01261">
    <property type="entry name" value="AP_endonuc_2"/>
    <property type="match status" value="1"/>
</dbReference>
<dbReference type="InterPro" id="IPR036237">
    <property type="entry name" value="Xyl_isomerase-like_sf"/>
</dbReference>
<dbReference type="AlphaFoldDB" id="A0A3G1KYX6"/>
<dbReference type="EMBL" id="CP017634">
    <property type="protein sequence ID" value="ATW27587.1"/>
    <property type="molecule type" value="Genomic_DNA"/>
</dbReference>
<name>A0A3G1KYX6_FORW1</name>
<organism evidence="2 3">
    <name type="scientific">Formimonas warabiya</name>
    <dbReference type="NCBI Taxonomy" id="1761012"/>
    <lineage>
        <taxon>Bacteria</taxon>
        <taxon>Bacillati</taxon>
        <taxon>Bacillota</taxon>
        <taxon>Clostridia</taxon>
        <taxon>Eubacteriales</taxon>
        <taxon>Peptococcaceae</taxon>
        <taxon>Candidatus Formimonas</taxon>
    </lineage>
</organism>
<proteinExistence type="predicted"/>
<feature type="domain" description="Xylose isomerase-like TIM barrel" evidence="1">
    <location>
        <begin position="100"/>
        <end position="241"/>
    </location>
</feature>
<evidence type="ECO:0000313" key="3">
    <source>
        <dbReference type="Proteomes" id="UP000323521"/>
    </source>
</evidence>
<dbReference type="SUPFAM" id="SSF51658">
    <property type="entry name" value="Xylose isomerase-like"/>
    <property type="match status" value="1"/>
</dbReference>
<reference evidence="2 3" key="1">
    <citation type="submission" date="2016-10" db="EMBL/GenBank/DDBJ databases">
        <title>Complete Genome Sequence of Peptococcaceae strain DCMF.</title>
        <authorList>
            <person name="Edwards R.J."/>
            <person name="Holland S.I."/>
            <person name="Deshpande N.P."/>
            <person name="Wong Y.K."/>
            <person name="Ertan H."/>
            <person name="Manefield M."/>
            <person name="Russell T.L."/>
            <person name="Lee M.J."/>
        </authorList>
    </citation>
    <scope>NUCLEOTIDE SEQUENCE [LARGE SCALE GENOMIC DNA]</scope>
    <source>
        <strain evidence="2 3">DCMF</strain>
    </source>
</reference>
<accession>A0A3G1KYX6</accession>
<evidence type="ECO:0000259" key="1">
    <source>
        <dbReference type="Pfam" id="PF01261"/>
    </source>
</evidence>
<keyword evidence="3" id="KW-1185">Reference proteome</keyword>
<dbReference type="RefSeq" id="WP_214658890.1">
    <property type="nucleotide sequence ID" value="NZ_CP017634.1"/>
</dbReference>
<sequence>MVYLTNIASSSRYLNWFEQSWHQIADFTKKNRLDGVELIVHHDAPDLTAIPPNLVQGLHLTYWPVCLDFLRQDKEALLRQFGNEENIRMYYEGLTPQCMINHYKNELRIAKQLKVKYVVFHVSHVELAHIYTWKFSYHDREVLDAAADLINEVFREEEGEITLLCENLWWPGLNFLDPDETERFIKRIQYPNKGFMLDIGHLMITNPRLTNGQEAVNYILDTLKNLGAVKEWIKGIHLNMALCGDYLQQDHSGKAEKLDQIENIWDRFLEARDHILNIDVHVPFDDPAIRKVIDFIQPQYVVFEVEPKDVQQFAHFITAQNQALGRMP</sequence>
<gene>
    <name evidence="2" type="ORF">DCMF_25055</name>
</gene>
<dbReference type="KEGG" id="fwa:DCMF_25055"/>
<dbReference type="Gene3D" id="3.20.20.150">
    <property type="entry name" value="Divalent-metal-dependent TIM barrel enzymes"/>
    <property type="match status" value="1"/>
</dbReference>